<protein>
    <recommendedName>
        <fullName evidence="4">Lipoprotein</fullName>
    </recommendedName>
</protein>
<dbReference type="OrthoDB" id="1119476at2"/>
<dbReference type="RefSeq" id="WP_109615634.1">
    <property type="nucleotide sequence ID" value="NZ_QGDO01000001.1"/>
</dbReference>
<accession>A0A315ZGZ0</accession>
<evidence type="ECO:0008006" key="4">
    <source>
        <dbReference type="Google" id="ProtNLM"/>
    </source>
</evidence>
<feature type="chain" id="PRO_5016396756" description="Lipoprotein" evidence="1">
    <location>
        <begin position="20"/>
        <end position="152"/>
    </location>
</feature>
<feature type="signal peptide" evidence="1">
    <location>
        <begin position="1"/>
        <end position="19"/>
    </location>
</feature>
<evidence type="ECO:0000313" key="3">
    <source>
        <dbReference type="Proteomes" id="UP000245535"/>
    </source>
</evidence>
<evidence type="ECO:0000313" key="2">
    <source>
        <dbReference type="EMBL" id="PWJ44118.1"/>
    </source>
</evidence>
<dbReference type="PROSITE" id="PS51257">
    <property type="entry name" value="PROKAR_LIPOPROTEIN"/>
    <property type="match status" value="1"/>
</dbReference>
<dbReference type="EMBL" id="QGDO01000001">
    <property type="protein sequence ID" value="PWJ44118.1"/>
    <property type="molecule type" value="Genomic_DNA"/>
</dbReference>
<dbReference type="AlphaFoldDB" id="A0A315ZGZ0"/>
<name>A0A315ZGZ0_SEDFL</name>
<proteinExistence type="predicted"/>
<keyword evidence="1" id="KW-0732">Signal</keyword>
<reference evidence="2 3" key="1">
    <citation type="submission" date="2018-03" db="EMBL/GenBank/DDBJ databases">
        <title>Genomic Encyclopedia of Archaeal and Bacterial Type Strains, Phase II (KMG-II): from individual species to whole genera.</title>
        <authorList>
            <person name="Goeker M."/>
        </authorList>
    </citation>
    <scope>NUCLEOTIDE SEQUENCE [LARGE SCALE GENOMIC DNA]</scope>
    <source>
        <strain evidence="2 3">DSM 28229</strain>
    </source>
</reference>
<keyword evidence="3" id="KW-1185">Reference proteome</keyword>
<sequence>MNNFIKLSLLLLLSLQACTDLSVNCNDVSCDTPPSPFYFELINEGTDTNLLNNDTIFAQSIQIIDLADSSEVEFYIFRYTSDSYLEVPISFDDRSYDYEIKSDSTTLFTFQVDTKRVNIKCCEVTEYTNFAIGNASWEFNNNGSYRIFVDQD</sequence>
<gene>
    <name evidence="2" type="ORF">BC781_101468</name>
</gene>
<comment type="caution">
    <text evidence="2">The sequence shown here is derived from an EMBL/GenBank/DDBJ whole genome shotgun (WGS) entry which is preliminary data.</text>
</comment>
<dbReference type="Proteomes" id="UP000245535">
    <property type="component" value="Unassembled WGS sequence"/>
</dbReference>
<evidence type="ECO:0000256" key="1">
    <source>
        <dbReference type="SAM" id="SignalP"/>
    </source>
</evidence>
<organism evidence="2 3">
    <name type="scientific">Sediminitomix flava</name>
    <dbReference type="NCBI Taxonomy" id="379075"/>
    <lineage>
        <taxon>Bacteria</taxon>
        <taxon>Pseudomonadati</taxon>
        <taxon>Bacteroidota</taxon>
        <taxon>Cytophagia</taxon>
        <taxon>Cytophagales</taxon>
        <taxon>Flammeovirgaceae</taxon>
        <taxon>Sediminitomix</taxon>
    </lineage>
</organism>